<evidence type="ECO:0000256" key="1">
    <source>
        <dbReference type="SAM" id="MobiDB-lite"/>
    </source>
</evidence>
<protein>
    <submittedName>
        <fullName evidence="2">Uncharacterized protein</fullName>
    </submittedName>
</protein>
<evidence type="ECO:0000313" key="2">
    <source>
        <dbReference type="EMBL" id="BBO31223.1"/>
    </source>
</evidence>
<proteinExistence type="predicted"/>
<dbReference type="KEGG" id="lpav:PLANPX_0835"/>
<gene>
    <name evidence="2" type="ORF">PLANPX_0835</name>
</gene>
<name>A0A5K7X9W7_9BACT</name>
<evidence type="ECO:0000313" key="3">
    <source>
        <dbReference type="Proteomes" id="UP000326837"/>
    </source>
</evidence>
<accession>A0A5K7X9W7</accession>
<sequence>MTNAVKAVSSPARSGFEASLHRPQSQPAKQHTNDASQQIWAFPPANFHANHD</sequence>
<dbReference type="EMBL" id="AP021861">
    <property type="protein sequence ID" value="BBO31223.1"/>
    <property type="molecule type" value="Genomic_DNA"/>
</dbReference>
<feature type="compositionally biased region" description="Polar residues" evidence="1">
    <location>
        <begin position="22"/>
        <end position="39"/>
    </location>
</feature>
<feature type="region of interest" description="Disordered" evidence="1">
    <location>
        <begin position="1"/>
        <end position="52"/>
    </location>
</feature>
<reference evidence="3" key="1">
    <citation type="submission" date="2019-10" db="EMBL/GenBank/DDBJ databases">
        <title>Lacipirellula parvula gen. nov., sp. nov., representing a lineage of planctomycetes widespread in freshwater anoxic habitats, and description of the family Lacipirellulaceae.</title>
        <authorList>
            <person name="Dedysh S.N."/>
            <person name="Kulichevskaya I.S."/>
            <person name="Beletsky A.V."/>
            <person name="Rakitin A.L."/>
            <person name="Mardanov A.V."/>
            <person name="Ivanova A.A."/>
            <person name="Saltykova V.X."/>
            <person name="Rijpstra W.I.C."/>
            <person name="Sinninghe Damste J.S."/>
            <person name="Ravin N.V."/>
        </authorList>
    </citation>
    <scope>NUCLEOTIDE SEQUENCE [LARGE SCALE GENOMIC DNA]</scope>
    <source>
        <strain evidence="3">PX69</strain>
    </source>
</reference>
<organism evidence="2 3">
    <name type="scientific">Lacipirellula parvula</name>
    <dbReference type="NCBI Taxonomy" id="2650471"/>
    <lineage>
        <taxon>Bacteria</taxon>
        <taxon>Pseudomonadati</taxon>
        <taxon>Planctomycetota</taxon>
        <taxon>Planctomycetia</taxon>
        <taxon>Pirellulales</taxon>
        <taxon>Lacipirellulaceae</taxon>
        <taxon>Lacipirellula</taxon>
    </lineage>
</organism>
<dbReference type="Proteomes" id="UP000326837">
    <property type="component" value="Chromosome"/>
</dbReference>
<dbReference type="AlphaFoldDB" id="A0A5K7X9W7"/>
<keyword evidence="3" id="KW-1185">Reference proteome</keyword>